<dbReference type="InterPro" id="IPR000269">
    <property type="entry name" value="Cu_amine_oxidase"/>
</dbReference>
<dbReference type="GO" id="GO:0048038">
    <property type="term" value="F:quinone binding"/>
    <property type="evidence" value="ECO:0007669"/>
    <property type="project" value="InterPro"/>
</dbReference>
<dbReference type="Pfam" id="PF02728">
    <property type="entry name" value="Cu_amine_oxidN3"/>
    <property type="match status" value="2"/>
</dbReference>
<evidence type="ECO:0000256" key="8">
    <source>
        <dbReference type="ARBA" id="ARBA00023157"/>
    </source>
</evidence>
<feature type="compositionally biased region" description="Basic and acidic residues" evidence="13">
    <location>
        <begin position="12"/>
        <end position="21"/>
    </location>
</feature>
<evidence type="ECO:0000256" key="2">
    <source>
        <dbReference type="ARBA" id="ARBA00007983"/>
    </source>
</evidence>
<dbReference type="Pfam" id="PF01179">
    <property type="entry name" value="Cu_amine_oxid"/>
    <property type="match status" value="2"/>
</dbReference>
<feature type="domain" description="Copper amine oxidase N3-terminal" evidence="16">
    <location>
        <begin position="111"/>
        <end position="210"/>
    </location>
</feature>
<dbReference type="GO" id="GO:0008131">
    <property type="term" value="F:primary methylamine oxidase activity"/>
    <property type="evidence" value="ECO:0007669"/>
    <property type="project" value="UniProtKB-EC"/>
</dbReference>
<gene>
    <name evidence="17" type="ORF">Tsubulata_013538</name>
</gene>
<evidence type="ECO:0000259" key="14">
    <source>
        <dbReference type="Pfam" id="PF01179"/>
    </source>
</evidence>
<dbReference type="PROSITE" id="PS01165">
    <property type="entry name" value="COPPER_AMINE_OXID_2"/>
    <property type="match status" value="2"/>
</dbReference>
<keyword evidence="7 12" id="KW-0186">Copper</keyword>
<feature type="active site" description="Proton acceptor" evidence="10">
    <location>
        <position position="316"/>
    </location>
</feature>
<dbReference type="Pfam" id="PF02727">
    <property type="entry name" value="Cu_amine_oxidN2"/>
    <property type="match status" value="2"/>
</dbReference>
<dbReference type="InterPro" id="IPR049948">
    <property type="entry name" value="Cu_Am_ox_TPQ-bd"/>
</dbReference>
<dbReference type="InterPro" id="IPR016182">
    <property type="entry name" value="Cu_amine_oxidase_N-reg"/>
</dbReference>
<evidence type="ECO:0000313" key="17">
    <source>
        <dbReference type="EMBL" id="KAJ4846537.1"/>
    </source>
</evidence>
<dbReference type="SUPFAM" id="SSF54416">
    <property type="entry name" value="Amine oxidase N-terminal region"/>
    <property type="match status" value="4"/>
</dbReference>
<evidence type="ECO:0000256" key="6">
    <source>
        <dbReference type="ARBA" id="ARBA00023002"/>
    </source>
</evidence>
<evidence type="ECO:0000256" key="7">
    <source>
        <dbReference type="ARBA" id="ARBA00023008"/>
    </source>
</evidence>
<sequence length="1382" mass="155720">MGDSQWIHKTKDHSWDTPHHPLDPLTIQEINRVRAILSSYEPFLPSLPPIHTLSLDEPDKDEVLGWKEGDPLPLRKAQVIALWNGQSHILSIDLDKGRVTAHEIHHGSGYPTVSMNDLTVAIQVALSYKEFNNSVVQRGVSLSDLSCITPSPGWYGPEEEGRRVIKVQCYSGQDTPNYYMRPIEGITVTVDIDKREVVKFSDIGRGIPVPKADNTDYRYKGQEHKQPLKMKPLKPISIEQPEGPSFSIEDDHIVKWANWEFHLKADQRAGMVISRVKVSDPETGIPRSVMYKGFVSELFVPYMDPDEGWYFKSYMDAGEFGLGATAMSLVPLNDCPRHAYYMDGVFVSFDGKPFVQPNMICIFERYAGDISWRHSELPAFGYAIREARPKVTLVARMAASVGNYDYIFDWEFQTDGLIRIKVSLSGMLMVKGTVHQNTDHISSQEEMTGPLVSQNVIGVVHDHFITYHLDMDVDDTNNTFVKVNLVKKETLPGTSPRKSYLKVVRETAKTEKDAQIKLKLYEPSEFHVTNPSRRSRLGNPAGYKVVPGGNAASLLDHLDPPQLRAAFTNNQIWVTQYNWSEQWAAGLFVYQSRGDDTLAVWSERNRAIENKDIVVWYTMGFHHVPCQEDFPVMPTVSSSFDLKPVNFFESNPILGAAPIGALVLLFTWYHLPYTPPPTTTDDDLISCATNSPWCTSKNNRFQSKKPPPRHPTTAGNFLKNPPNPVHRHEADTPHHPLDPLTLQELNKVRTTLKAHPLFASSSAFALHSVVLEEPEKTLVLQWQKGDPIPPRKASVVARVDGKSFTLTVDITAGEVTTLEEASSLSGYPTMTIEDMTSATWAPLSNAGFNRTIIDRGVDLKDLACLPISLGWFGKSEENRRLIKVQCYSMEGTANFYMRPIEGLTVLLDMDTREVVEISDKGRNIPIPNSANTDYRSSAHQGKNQELILVNPISIEQPKGPSFTVEDEHLVKWANWEFHLKPDPRAGVVISRARVRDPDSGVLRNVMYKGFSSELFVPYMDPTDAWYFKTYMDAGEYGFGLQAMPLDPLNDCPRNAYYMDGVFAAGDGTPYVRSNMVCVFESYAGDIGWRHSESPITGMEIREVRPKVTLVVRMAASVANYDYIVDWEFQTDGLIRIKVGLSGILMVKGTSYVNMNQLRGQENLYGTLLSENVIGVIHDHYITFHLDMDIDGSNNSFVNVNIKRQQTSPGESPRRSYLKAIRNVAKTEKDAQIKLKLYDPSEFHVINPTKTTRVGNPVGYKVVPGGTAASLLDHDDPPQKRGAFTNNQIWVTPYNRTEQWAGGLFVYQSQGEDTLATWSERDRPIEDKDIVLWYTLGFHHIPCQEDFPIMPTVSSSFDLKPVNFFESNPILRVPPNVEKDLPE</sequence>
<dbReference type="FunFam" id="2.70.98.20:FF:000004">
    <property type="entry name" value="Amine oxidase"/>
    <property type="match status" value="2"/>
</dbReference>
<proteinExistence type="inferred from homology"/>
<dbReference type="InterPro" id="IPR036460">
    <property type="entry name" value="Cu_amine_oxidase_C_sf"/>
</dbReference>
<feature type="active site" description="Schiff-base intermediate with substrate; via topaquinone" evidence="10">
    <location>
        <position position="404"/>
    </location>
</feature>
<evidence type="ECO:0000256" key="9">
    <source>
        <dbReference type="ARBA" id="ARBA00048032"/>
    </source>
</evidence>
<evidence type="ECO:0000259" key="15">
    <source>
        <dbReference type="Pfam" id="PF02727"/>
    </source>
</evidence>
<evidence type="ECO:0000256" key="4">
    <source>
        <dbReference type="ARBA" id="ARBA00022723"/>
    </source>
</evidence>
<comment type="caution">
    <text evidence="17">The sequence shown here is derived from an EMBL/GenBank/DDBJ whole genome shotgun (WGS) entry which is preliminary data.</text>
</comment>
<feature type="domain" description="Copper amine oxidase catalytic" evidence="14">
    <location>
        <begin position="237"/>
        <end position="653"/>
    </location>
</feature>
<dbReference type="PROSITE" id="PS01164">
    <property type="entry name" value="COPPER_AMINE_OXID_1"/>
    <property type="match status" value="1"/>
</dbReference>
<evidence type="ECO:0000256" key="3">
    <source>
        <dbReference type="ARBA" id="ARBA00011738"/>
    </source>
</evidence>
<protein>
    <recommendedName>
        <fullName evidence="12">Amine oxidase</fullName>
        <ecNumber evidence="12">1.4.3.-</ecNumber>
    </recommendedName>
</protein>
<evidence type="ECO:0000256" key="12">
    <source>
        <dbReference type="RuleBase" id="RU000672"/>
    </source>
</evidence>
<feature type="region of interest" description="Disordered" evidence="13">
    <location>
        <begin position="1"/>
        <end position="21"/>
    </location>
</feature>
<keyword evidence="4 12" id="KW-0479">Metal-binding</keyword>
<dbReference type="EC" id="1.4.3.-" evidence="12"/>
<dbReference type="InterPro" id="IPR015802">
    <property type="entry name" value="Cu_amine_oxidase_N3"/>
</dbReference>
<dbReference type="GO" id="GO:0005507">
    <property type="term" value="F:copper ion binding"/>
    <property type="evidence" value="ECO:0007669"/>
    <property type="project" value="InterPro"/>
</dbReference>
<dbReference type="EMBL" id="JAKUCV010001409">
    <property type="protein sequence ID" value="KAJ4846537.1"/>
    <property type="molecule type" value="Genomic_DNA"/>
</dbReference>
<feature type="domain" description="Copper amine oxidase N3-terminal" evidence="16">
    <location>
        <begin position="828"/>
        <end position="927"/>
    </location>
</feature>
<comment type="cofactor">
    <cofactor evidence="12">
        <name>Cu cation</name>
        <dbReference type="ChEBI" id="CHEBI:23378"/>
    </cofactor>
    <text evidence="12">Contains 1 topaquinone per subunit.</text>
</comment>
<comment type="subunit">
    <text evidence="3">Homodimer.</text>
</comment>
<dbReference type="PANTHER" id="PTHR10638:SF41">
    <property type="entry name" value="AMINE OXIDASE"/>
    <property type="match status" value="1"/>
</dbReference>
<comment type="cofactor">
    <cofactor evidence="1">
        <name>Cu cation</name>
        <dbReference type="ChEBI" id="CHEBI:23378"/>
    </cofactor>
</comment>
<comment type="PTM">
    <text evidence="11 12">Topaquinone (TPQ) is generated by copper-dependent autoxidation of a specific tyrosyl residue.</text>
</comment>
<evidence type="ECO:0000256" key="10">
    <source>
        <dbReference type="PIRSR" id="PIRSR600269-50"/>
    </source>
</evidence>
<evidence type="ECO:0000256" key="11">
    <source>
        <dbReference type="PIRSR" id="PIRSR600269-51"/>
    </source>
</evidence>
<feature type="modified residue" description="2',4',5'-topaquinone" evidence="11">
    <location>
        <position position="404"/>
    </location>
</feature>
<dbReference type="SUPFAM" id="SSF49998">
    <property type="entry name" value="Amine oxidase catalytic domain"/>
    <property type="match status" value="2"/>
</dbReference>
<name>A0A9Q0GB19_9ROSI</name>
<evidence type="ECO:0000256" key="1">
    <source>
        <dbReference type="ARBA" id="ARBA00001935"/>
    </source>
</evidence>
<keyword evidence="8" id="KW-1015">Disulfide bond</keyword>
<comment type="similarity">
    <text evidence="2 12">Belongs to the copper/topaquinone oxidase family.</text>
</comment>
<feature type="domain" description="Copper amine oxidase catalytic" evidence="14">
    <location>
        <begin position="953"/>
        <end position="1369"/>
    </location>
</feature>
<dbReference type="Gene3D" id="3.10.450.40">
    <property type="match status" value="4"/>
</dbReference>
<evidence type="ECO:0000259" key="16">
    <source>
        <dbReference type="Pfam" id="PF02728"/>
    </source>
</evidence>
<dbReference type="InterPro" id="IPR015798">
    <property type="entry name" value="Cu_amine_oxidase_C"/>
</dbReference>
<comment type="catalytic activity">
    <reaction evidence="9">
        <text>a primary methyl amine + O2 + H2O = an aldehyde + H2O2 + NH4(+)</text>
        <dbReference type="Rhea" id="RHEA:16153"/>
        <dbReference type="ChEBI" id="CHEBI:15377"/>
        <dbReference type="ChEBI" id="CHEBI:15379"/>
        <dbReference type="ChEBI" id="CHEBI:16240"/>
        <dbReference type="ChEBI" id="CHEBI:17478"/>
        <dbReference type="ChEBI" id="CHEBI:28938"/>
        <dbReference type="ChEBI" id="CHEBI:228804"/>
        <dbReference type="EC" id="1.4.3.21"/>
    </reaction>
</comment>
<dbReference type="Proteomes" id="UP001141552">
    <property type="component" value="Unassembled WGS sequence"/>
</dbReference>
<dbReference type="InterPro" id="IPR049947">
    <property type="entry name" value="Cu_Am_Ox_Cu-bd"/>
</dbReference>
<dbReference type="OrthoDB" id="5379943at2759"/>
<keyword evidence="6 12" id="KW-0560">Oxidoreductase</keyword>
<keyword evidence="18" id="KW-1185">Reference proteome</keyword>
<evidence type="ECO:0000313" key="18">
    <source>
        <dbReference type="Proteomes" id="UP001141552"/>
    </source>
</evidence>
<reference evidence="17" key="2">
    <citation type="journal article" date="2023" name="Plants (Basel)">
        <title>Annotation of the Turnera subulata (Passifloraceae) Draft Genome Reveals the S-Locus Evolved after the Divergence of Turneroideae from Passifloroideae in a Stepwise Manner.</title>
        <authorList>
            <person name="Henning P.M."/>
            <person name="Roalson E.H."/>
            <person name="Mir W."/>
            <person name="McCubbin A.G."/>
            <person name="Shore J.S."/>
        </authorList>
    </citation>
    <scope>NUCLEOTIDE SEQUENCE</scope>
    <source>
        <strain evidence="17">F60SS</strain>
    </source>
</reference>
<accession>A0A9Q0GB19</accession>
<dbReference type="Gene3D" id="2.70.98.20">
    <property type="entry name" value="Copper amine oxidase, catalytic domain"/>
    <property type="match status" value="2"/>
</dbReference>
<dbReference type="GO" id="GO:0009308">
    <property type="term" value="P:amine metabolic process"/>
    <property type="evidence" value="ECO:0007669"/>
    <property type="project" value="UniProtKB-UniRule"/>
</dbReference>
<evidence type="ECO:0000256" key="13">
    <source>
        <dbReference type="SAM" id="MobiDB-lite"/>
    </source>
</evidence>
<evidence type="ECO:0000256" key="5">
    <source>
        <dbReference type="ARBA" id="ARBA00022772"/>
    </source>
</evidence>
<dbReference type="PANTHER" id="PTHR10638">
    <property type="entry name" value="COPPER AMINE OXIDASE"/>
    <property type="match status" value="1"/>
</dbReference>
<organism evidence="17 18">
    <name type="scientific">Turnera subulata</name>
    <dbReference type="NCBI Taxonomy" id="218843"/>
    <lineage>
        <taxon>Eukaryota</taxon>
        <taxon>Viridiplantae</taxon>
        <taxon>Streptophyta</taxon>
        <taxon>Embryophyta</taxon>
        <taxon>Tracheophyta</taxon>
        <taxon>Spermatophyta</taxon>
        <taxon>Magnoliopsida</taxon>
        <taxon>eudicotyledons</taxon>
        <taxon>Gunneridae</taxon>
        <taxon>Pentapetalae</taxon>
        <taxon>rosids</taxon>
        <taxon>fabids</taxon>
        <taxon>Malpighiales</taxon>
        <taxon>Passifloraceae</taxon>
        <taxon>Turnera</taxon>
    </lineage>
</organism>
<dbReference type="InterPro" id="IPR015800">
    <property type="entry name" value="Cu_amine_oxidase_N2"/>
</dbReference>
<feature type="domain" description="Copper amine oxidase N2-terminal" evidence="15">
    <location>
        <begin position="20"/>
        <end position="101"/>
    </location>
</feature>
<reference evidence="17" key="1">
    <citation type="submission" date="2022-02" db="EMBL/GenBank/DDBJ databases">
        <authorList>
            <person name="Henning P.M."/>
            <person name="McCubbin A.G."/>
            <person name="Shore J.S."/>
        </authorList>
    </citation>
    <scope>NUCLEOTIDE SEQUENCE</scope>
    <source>
        <strain evidence="17">F60SS</strain>
        <tissue evidence="17">Leaves</tissue>
    </source>
</reference>
<keyword evidence="5 10" id="KW-0801">TPQ</keyword>
<feature type="domain" description="Copper amine oxidase N2-terminal" evidence="15">
    <location>
        <begin position="735"/>
        <end position="816"/>
    </location>
</feature>
<dbReference type="FunFam" id="3.10.450.40:FF:000005">
    <property type="entry name" value="Amine oxidase"/>
    <property type="match status" value="1"/>
</dbReference>